<keyword evidence="4" id="KW-0408">Iron</keyword>
<reference evidence="8 9" key="1">
    <citation type="submission" date="2019-03" db="EMBL/GenBank/DDBJ databases">
        <title>Genomic Encyclopedia of Type Strains, Phase IV (KMG-IV): sequencing the most valuable type-strain genomes for metagenomic binning, comparative biology and taxonomic classification.</title>
        <authorList>
            <person name="Goeker M."/>
        </authorList>
    </citation>
    <scope>NUCLEOTIDE SEQUENCE [LARGE SCALE GENOMIC DNA]</scope>
    <source>
        <strain evidence="8 9">DSM 24629</strain>
    </source>
</reference>
<evidence type="ECO:0000313" key="8">
    <source>
        <dbReference type="EMBL" id="TCT16006.1"/>
    </source>
</evidence>
<dbReference type="PANTHER" id="PTHR43409">
    <property type="entry name" value="ANAEROBIC MAGNESIUM-PROTOPORPHYRIN IX MONOMETHYL ESTER CYCLASE-RELATED"/>
    <property type="match status" value="1"/>
</dbReference>
<proteinExistence type="predicted"/>
<evidence type="ECO:0000256" key="4">
    <source>
        <dbReference type="ARBA" id="ARBA00023004"/>
    </source>
</evidence>
<dbReference type="InterPro" id="IPR006638">
    <property type="entry name" value="Elp3/MiaA/NifB-like_rSAM"/>
</dbReference>
<dbReference type="Gene3D" id="3.40.50.280">
    <property type="entry name" value="Cobalamin-binding domain"/>
    <property type="match status" value="1"/>
</dbReference>
<dbReference type="SUPFAM" id="SSF102114">
    <property type="entry name" value="Radical SAM enzymes"/>
    <property type="match status" value="1"/>
</dbReference>
<dbReference type="EMBL" id="SMAL01000002">
    <property type="protein sequence ID" value="TCT16006.1"/>
    <property type="molecule type" value="Genomic_DNA"/>
</dbReference>
<dbReference type="Gene3D" id="3.80.30.20">
    <property type="entry name" value="tm_1862 like domain"/>
    <property type="match status" value="1"/>
</dbReference>
<keyword evidence="2" id="KW-0949">S-adenosyl-L-methionine</keyword>
<dbReference type="SFLD" id="SFLDG01082">
    <property type="entry name" value="B12-binding_domain_containing"/>
    <property type="match status" value="1"/>
</dbReference>
<evidence type="ECO:0000256" key="3">
    <source>
        <dbReference type="ARBA" id="ARBA00022723"/>
    </source>
</evidence>
<dbReference type="CDD" id="cd01335">
    <property type="entry name" value="Radical_SAM"/>
    <property type="match status" value="1"/>
</dbReference>
<evidence type="ECO:0000259" key="7">
    <source>
        <dbReference type="PROSITE" id="PS51918"/>
    </source>
</evidence>
<evidence type="ECO:0000256" key="1">
    <source>
        <dbReference type="ARBA" id="ARBA00001966"/>
    </source>
</evidence>
<dbReference type="PROSITE" id="PS51332">
    <property type="entry name" value="B12_BINDING"/>
    <property type="match status" value="1"/>
</dbReference>
<dbReference type="Pfam" id="PF02310">
    <property type="entry name" value="B12-binding"/>
    <property type="match status" value="1"/>
</dbReference>
<name>A0A4R3MQ64_9FIRM</name>
<dbReference type="GO" id="GO:0051539">
    <property type="term" value="F:4 iron, 4 sulfur cluster binding"/>
    <property type="evidence" value="ECO:0007669"/>
    <property type="project" value="UniProtKB-KW"/>
</dbReference>
<dbReference type="AlphaFoldDB" id="A0A4R3MQ64"/>
<dbReference type="InterPro" id="IPR051198">
    <property type="entry name" value="BchE-like"/>
</dbReference>
<sequence>MKNTKVKVMLINLPGESIRKPEEHCGLAYIKAFLQKHNMHVEILDAYAKRLDMDMCKKLIKQWMEEGDRKSELFIGISPFVTSHESFVEIGTYIKNINRSCYVYAGGHYASLNKEYLLKQYDWLDAIVVGEGEITSLEMLEKRDQTGIPGLYTRIGGNHFIRRDRIFDLDELPFQDRYLGLEDLEGQPLAITTSRGCYGECSFCSIDSFYKLNSCGVKQTYRSAKSVSDEIHQLKKTYGIEAIKIVDDNFFRKHSDEFLEELVEYLKDINISFRLSARPNDITDRRAKLLKQMGTTIVGIGAESADSKSLKLFNKGIDISKSDEAIKYLKDNGITCLANFIMFNPIIDIDGIEANCNFIERHMEDSIFHRINSHLWIRSTDSIVNKLVELGLCHRKGFPYVECEYMSPIVVQIKTLYDVWCGNNMKEYYQYADILMAKGILGNETLYTQYKRMLKDDVLVLKRLVSMAKENILEKAGDEFVKICIENERYTEN</sequence>
<evidence type="ECO:0000256" key="5">
    <source>
        <dbReference type="ARBA" id="ARBA00023014"/>
    </source>
</evidence>
<dbReference type="InterPro" id="IPR007197">
    <property type="entry name" value="rSAM"/>
</dbReference>
<feature type="domain" description="B12-binding" evidence="6">
    <location>
        <begin position="5"/>
        <end position="150"/>
    </location>
</feature>
<organism evidence="8 9">
    <name type="scientific">Natranaerovirga pectinivora</name>
    <dbReference type="NCBI Taxonomy" id="682400"/>
    <lineage>
        <taxon>Bacteria</taxon>
        <taxon>Bacillati</taxon>
        <taxon>Bacillota</taxon>
        <taxon>Clostridia</taxon>
        <taxon>Lachnospirales</taxon>
        <taxon>Natranaerovirgaceae</taxon>
        <taxon>Natranaerovirga</taxon>
    </lineage>
</organism>
<keyword evidence="3" id="KW-0479">Metal-binding</keyword>
<gene>
    <name evidence="8" type="ORF">EDC18_10220</name>
</gene>
<dbReference type="SMART" id="SM00729">
    <property type="entry name" value="Elp3"/>
    <property type="match status" value="1"/>
</dbReference>
<evidence type="ECO:0000256" key="2">
    <source>
        <dbReference type="ARBA" id="ARBA00022691"/>
    </source>
</evidence>
<dbReference type="InterPro" id="IPR006158">
    <property type="entry name" value="Cobalamin-bd"/>
</dbReference>
<evidence type="ECO:0000259" key="6">
    <source>
        <dbReference type="PROSITE" id="PS51332"/>
    </source>
</evidence>
<feature type="domain" description="Radical SAM core" evidence="7">
    <location>
        <begin position="183"/>
        <end position="399"/>
    </location>
</feature>
<evidence type="ECO:0000313" key="9">
    <source>
        <dbReference type="Proteomes" id="UP000294902"/>
    </source>
</evidence>
<dbReference type="Proteomes" id="UP000294902">
    <property type="component" value="Unassembled WGS sequence"/>
</dbReference>
<dbReference type="GO" id="GO:0031419">
    <property type="term" value="F:cobalamin binding"/>
    <property type="evidence" value="ECO:0007669"/>
    <property type="project" value="InterPro"/>
</dbReference>
<keyword evidence="9" id="KW-1185">Reference proteome</keyword>
<dbReference type="CDD" id="cd02068">
    <property type="entry name" value="radical_SAM_B12_BD"/>
    <property type="match status" value="1"/>
</dbReference>
<comment type="caution">
    <text evidence="8">The sequence shown here is derived from an EMBL/GenBank/DDBJ whole genome shotgun (WGS) entry which is preliminary data.</text>
</comment>
<protein>
    <submittedName>
        <fullName evidence="8">Radical SAM superfamily enzyme YgiQ (UPF0313 family)</fullName>
    </submittedName>
</protein>
<keyword evidence="5" id="KW-0411">Iron-sulfur</keyword>
<dbReference type="InterPro" id="IPR034466">
    <property type="entry name" value="Methyltransferase_Class_B"/>
</dbReference>
<dbReference type="RefSeq" id="WP_165878450.1">
    <property type="nucleotide sequence ID" value="NZ_SMAL01000002.1"/>
</dbReference>
<dbReference type="GO" id="GO:0003824">
    <property type="term" value="F:catalytic activity"/>
    <property type="evidence" value="ECO:0007669"/>
    <property type="project" value="InterPro"/>
</dbReference>
<dbReference type="GO" id="GO:0046872">
    <property type="term" value="F:metal ion binding"/>
    <property type="evidence" value="ECO:0007669"/>
    <property type="project" value="UniProtKB-KW"/>
</dbReference>
<dbReference type="SFLD" id="SFLDG01123">
    <property type="entry name" value="methyltransferase_(Class_B)"/>
    <property type="match status" value="1"/>
</dbReference>
<dbReference type="Pfam" id="PF04055">
    <property type="entry name" value="Radical_SAM"/>
    <property type="match status" value="1"/>
</dbReference>
<dbReference type="InterPro" id="IPR023404">
    <property type="entry name" value="rSAM_horseshoe"/>
</dbReference>
<dbReference type="PROSITE" id="PS51918">
    <property type="entry name" value="RADICAL_SAM"/>
    <property type="match status" value="1"/>
</dbReference>
<accession>A0A4R3MQ64</accession>
<comment type="cofactor">
    <cofactor evidence="1">
        <name>[4Fe-4S] cluster</name>
        <dbReference type="ChEBI" id="CHEBI:49883"/>
    </cofactor>
</comment>
<dbReference type="InterPro" id="IPR058240">
    <property type="entry name" value="rSAM_sf"/>
</dbReference>
<dbReference type="SFLD" id="SFLDS00029">
    <property type="entry name" value="Radical_SAM"/>
    <property type="match status" value="1"/>
</dbReference>